<dbReference type="InterPro" id="IPR050130">
    <property type="entry name" value="ClpA_ClpB"/>
</dbReference>
<organism evidence="8 9">
    <name type="scientific">Rhynchospora pubera</name>
    <dbReference type="NCBI Taxonomy" id="906938"/>
    <lineage>
        <taxon>Eukaryota</taxon>
        <taxon>Viridiplantae</taxon>
        <taxon>Streptophyta</taxon>
        <taxon>Embryophyta</taxon>
        <taxon>Tracheophyta</taxon>
        <taxon>Spermatophyta</taxon>
        <taxon>Magnoliopsida</taxon>
        <taxon>Liliopsida</taxon>
        <taxon>Poales</taxon>
        <taxon>Cyperaceae</taxon>
        <taxon>Cyperoideae</taxon>
        <taxon>Rhynchosporeae</taxon>
        <taxon>Rhynchospora</taxon>
    </lineage>
</organism>
<protein>
    <recommendedName>
        <fullName evidence="7">Clp R domain-containing protein</fullName>
    </recommendedName>
</protein>
<dbReference type="Pfam" id="PF02861">
    <property type="entry name" value="Clp_N"/>
    <property type="match status" value="1"/>
</dbReference>
<dbReference type="CDD" id="cd19499">
    <property type="entry name" value="RecA-like_ClpB_Hsp104-like"/>
    <property type="match status" value="1"/>
</dbReference>
<dbReference type="SUPFAM" id="SSF81923">
    <property type="entry name" value="Double Clp-N motif"/>
    <property type="match status" value="1"/>
</dbReference>
<feature type="domain" description="Clp R" evidence="7">
    <location>
        <begin position="30"/>
        <end position="174"/>
    </location>
</feature>
<dbReference type="Proteomes" id="UP001140206">
    <property type="component" value="Chromosome 2"/>
</dbReference>
<keyword evidence="4" id="KW-0143">Chaperone</keyword>
<feature type="region of interest" description="Disordered" evidence="6">
    <location>
        <begin position="1"/>
        <end position="30"/>
    </location>
</feature>
<keyword evidence="1 5" id="KW-0677">Repeat</keyword>
<dbReference type="SMART" id="SM00382">
    <property type="entry name" value="AAA"/>
    <property type="match status" value="1"/>
</dbReference>
<reference evidence="8" key="1">
    <citation type="submission" date="2022-08" db="EMBL/GenBank/DDBJ databases">
        <authorList>
            <person name="Marques A."/>
        </authorList>
    </citation>
    <scope>NUCLEOTIDE SEQUENCE</scope>
    <source>
        <strain evidence="8">RhyPub2mFocal</strain>
        <tissue evidence="8">Leaves</tissue>
    </source>
</reference>
<dbReference type="Gene3D" id="1.10.1780.10">
    <property type="entry name" value="Clp, N-terminal domain"/>
    <property type="match status" value="1"/>
</dbReference>
<evidence type="ECO:0000313" key="9">
    <source>
        <dbReference type="Proteomes" id="UP001140206"/>
    </source>
</evidence>
<dbReference type="Gene3D" id="3.40.50.300">
    <property type="entry name" value="P-loop containing nucleotide triphosphate hydrolases"/>
    <property type="match status" value="3"/>
</dbReference>
<dbReference type="GO" id="GO:0034605">
    <property type="term" value="P:cellular response to heat"/>
    <property type="evidence" value="ECO:0007669"/>
    <property type="project" value="TreeGrafter"/>
</dbReference>
<evidence type="ECO:0000256" key="5">
    <source>
        <dbReference type="PROSITE-ProRule" id="PRU01251"/>
    </source>
</evidence>
<dbReference type="PANTHER" id="PTHR11638">
    <property type="entry name" value="ATP-DEPENDENT CLP PROTEASE"/>
    <property type="match status" value="1"/>
</dbReference>
<keyword evidence="9" id="KW-1185">Reference proteome</keyword>
<proteinExistence type="predicted"/>
<dbReference type="InterPro" id="IPR003593">
    <property type="entry name" value="AAA+_ATPase"/>
</dbReference>
<accession>A0AAV8FIU4</accession>
<dbReference type="GO" id="GO:0016887">
    <property type="term" value="F:ATP hydrolysis activity"/>
    <property type="evidence" value="ECO:0007669"/>
    <property type="project" value="InterPro"/>
</dbReference>
<dbReference type="InterPro" id="IPR036628">
    <property type="entry name" value="Clp_N_dom_sf"/>
</dbReference>
<dbReference type="InterPro" id="IPR019489">
    <property type="entry name" value="Clp_ATPase_C"/>
</dbReference>
<keyword evidence="3" id="KW-0067">ATP-binding</keyword>
<dbReference type="Gene3D" id="1.10.8.60">
    <property type="match status" value="1"/>
</dbReference>
<dbReference type="Pfam" id="PF10431">
    <property type="entry name" value="ClpB_D2-small"/>
    <property type="match status" value="1"/>
</dbReference>
<comment type="caution">
    <text evidence="8">The sequence shown here is derived from an EMBL/GenBank/DDBJ whole genome shotgun (WGS) entry which is preliminary data.</text>
</comment>
<evidence type="ECO:0000256" key="2">
    <source>
        <dbReference type="ARBA" id="ARBA00022741"/>
    </source>
</evidence>
<evidence type="ECO:0000256" key="4">
    <source>
        <dbReference type="ARBA" id="ARBA00023186"/>
    </source>
</evidence>
<evidence type="ECO:0000313" key="8">
    <source>
        <dbReference type="EMBL" id="KAJ4791520.1"/>
    </source>
</evidence>
<evidence type="ECO:0000256" key="6">
    <source>
        <dbReference type="SAM" id="MobiDB-lite"/>
    </source>
</evidence>
<gene>
    <name evidence="8" type="ORF">LUZ62_042766</name>
</gene>
<dbReference type="FunFam" id="3.40.50.300:FF:000025">
    <property type="entry name" value="ATP-dependent Clp protease subunit"/>
    <property type="match status" value="1"/>
</dbReference>
<dbReference type="GO" id="GO:0005524">
    <property type="term" value="F:ATP binding"/>
    <property type="evidence" value="ECO:0007669"/>
    <property type="project" value="UniProtKB-KW"/>
</dbReference>
<keyword evidence="2" id="KW-0547">Nucleotide-binding</keyword>
<evidence type="ECO:0000259" key="7">
    <source>
        <dbReference type="PROSITE" id="PS51903"/>
    </source>
</evidence>
<dbReference type="SMART" id="SM01086">
    <property type="entry name" value="ClpB_D2-small"/>
    <property type="match status" value="1"/>
</dbReference>
<dbReference type="InterPro" id="IPR003959">
    <property type="entry name" value="ATPase_AAA_core"/>
</dbReference>
<dbReference type="PANTHER" id="PTHR11638:SF18">
    <property type="entry name" value="HEAT SHOCK PROTEIN 104"/>
    <property type="match status" value="1"/>
</dbReference>
<evidence type="ECO:0000256" key="1">
    <source>
        <dbReference type="ARBA" id="ARBA00022737"/>
    </source>
</evidence>
<dbReference type="Pfam" id="PF17871">
    <property type="entry name" value="AAA_lid_9"/>
    <property type="match status" value="1"/>
</dbReference>
<dbReference type="AlphaFoldDB" id="A0AAV8FIU4"/>
<dbReference type="GO" id="GO:0005737">
    <property type="term" value="C:cytoplasm"/>
    <property type="evidence" value="ECO:0007669"/>
    <property type="project" value="TreeGrafter"/>
</dbReference>
<dbReference type="InterPro" id="IPR027417">
    <property type="entry name" value="P-loop_NTPase"/>
</dbReference>
<dbReference type="SUPFAM" id="SSF52540">
    <property type="entry name" value="P-loop containing nucleoside triphosphate hydrolases"/>
    <property type="match status" value="2"/>
</dbReference>
<dbReference type="PRINTS" id="PR00300">
    <property type="entry name" value="CLPPROTEASEA"/>
</dbReference>
<dbReference type="Pfam" id="PF07724">
    <property type="entry name" value="AAA_2"/>
    <property type="match status" value="1"/>
</dbReference>
<dbReference type="InterPro" id="IPR004176">
    <property type="entry name" value="Clp_R_N"/>
</dbReference>
<dbReference type="PROSITE" id="PS51903">
    <property type="entry name" value="CLP_R"/>
    <property type="match status" value="1"/>
</dbReference>
<dbReference type="EMBL" id="JAMFTS010000002">
    <property type="protein sequence ID" value="KAJ4791520.1"/>
    <property type="molecule type" value="Genomic_DNA"/>
</dbReference>
<dbReference type="InterPro" id="IPR001270">
    <property type="entry name" value="ClpA/B"/>
</dbReference>
<dbReference type="InterPro" id="IPR041546">
    <property type="entry name" value="ClpA/ClpB_AAA_lid"/>
</dbReference>
<sequence length="735" mass="82481">MSEGVGTSVLNTLPDRPVQPEKPGTGPWNGRREFTDLAWEAIVSSQDVAKESKHGFVETEHLLKSLLEQRNSLACKIFSKAGVNDAKLLDATNSFIYSQPKVQNEVAGSVFGRHLEALIQRAREYKKEYWETYVSVDHLVLGFAKDKKFGRELFKDFKITITTLKSAMISIRPQQANPGCKYEALEKYGKNLTAMARKGKLDPLISLDMGALTAGVERRGTLEDRIKSVIREITESDRHVILFIDEIHTFVGSGRKNGAMDAGNLLKSVLGQGLRCLGATTLVEYNKYIENDPALGRHFMKVNVTEPTVEVTISILRGLRKRYELDHGVCISDNALVEAAVMSDRYISDRFLPDKAIDIVDEAAASLQLEITSKSTHLHEIGRSGKCMPKKEVTADYIADVVMEWTGIPVSKPSQSEREKLLHFQEELQKRVIGQDPAVKAVADAIRRSRAGLSNPKRPIGSFMFMGPTGVGKTELAKALASTMFNNGEALVRIDMSEYMKKYSVSRLIGTPPGYVGYYEGGQLSEAVRGRPYTVVLFDEIEKAYSDVLDIFLQILDDGMLTDSKGRKVSFRNTIVIMTSNVGSKEILNMDKGIDGGSSDYETIKTRVMEAAENVFRPEFINRIDEVIVFKPLDQEEINKIVMLQLTRVQHRLADQKIRIEASNSAIYFLGKLSYDPKYGARPVSRVLQRYVENELANRIHREDFKHEDKILIDTEVTVPANGQLREQKLVFRNI</sequence>
<name>A0AAV8FIU4_9POAL</name>
<evidence type="ECO:0000256" key="3">
    <source>
        <dbReference type="ARBA" id="ARBA00022840"/>
    </source>
</evidence>